<keyword evidence="2" id="KW-0689">Ribosomal protein</keyword>
<dbReference type="AlphaFoldDB" id="A0A2M7EKD4"/>
<dbReference type="SUPFAM" id="SSF50249">
    <property type="entry name" value="Nucleic acid-binding proteins"/>
    <property type="match status" value="1"/>
</dbReference>
<dbReference type="InterPro" id="IPR003029">
    <property type="entry name" value="S1_domain"/>
</dbReference>
<evidence type="ECO:0000313" key="2">
    <source>
        <dbReference type="EMBL" id="PIV71026.1"/>
    </source>
</evidence>
<sequence length="47" mass="5195">DELDCTVAGLVDFGIFLKLEDGLEGLVHISELDWGLVDDPRTMYKVG</sequence>
<dbReference type="EMBL" id="PFEV01000088">
    <property type="protein sequence ID" value="PIV71026.1"/>
    <property type="molecule type" value="Genomic_DNA"/>
</dbReference>
<dbReference type="Gene3D" id="2.40.50.140">
    <property type="entry name" value="Nucleic acid-binding proteins"/>
    <property type="match status" value="1"/>
</dbReference>
<dbReference type="Pfam" id="PF00575">
    <property type="entry name" value="S1"/>
    <property type="match status" value="1"/>
</dbReference>
<accession>A0A2M7EKD4</accession>
<organism evidence="2 3">
    <name type="scientific">Candidatus Roizmanbacteria bacterium CG17_big_fil_post_rev_8_21_14_2_50_39_7</name>
    <dbReference type="NCBI Taxonomy" id="1974858"/>
    <lineage>
        <taxon>Bacteria</taxon>
        <taxon>Candidatus Roizmaniibacteriota</taxon>
    </lineage>
</organism>
<evidence type="ECO:0000259" key="1">
    <source>
        <dbReference type="PROSITE" id="PS50126"/>
    </source>
</evidence>
<feature type="domain" description="S1 motif" evidence="1">
    <location>
        <begin position="1"/>
        <end position="47"/>
    </location>
</feature>
<keyword evidence="2" id="KW-0687">Ribonucleoprotein</keyword>
<dbReference type="Proteomes" id="UP000228762">
    <property type="component" value="Unassembled WGS sequence"/>
</dbReference>
<proteinExistence type="predicted"/>
<gene>
    <name evidence="2" type="ORF">COW57_01910</name>
</gene>
<dbReference type="PROSITE" id="PS50126">
    <property type="entry name" value="S1"/>
    <property type="match status" value="1"/>
</dbReference>
<name>A0A2M7EKD4_9BACT</name>
<feature type="non-terminal residue" evidence="2">
    <location>
        <position position="47"/>
    </location>
</feature>
<reference evidence="3" key="1">
    <citation type="submission" date="2017-09" db="EMBL/GenBank/DDBJ databases">
        <title>Depth-based differentiation of microbial function through sediment-hosted aquifers and enrichment of novel symbionts in the deep terrestrial subsurface.</title>
        <authorList>
            <person name="Probst A.J."/>
            <person name="Ladd B."/>
            <person name="Jarett J.K."/>
            <person name="Geller-Mcgrath D.E."/>
            <person name="Sieber C.M.K."/>
            <person name="Emerson J.B."/>
            <person name="Anantharaman K."/>
            <person name="Thomas B.C."/>
            <person name="Malmstrom R."/>
            <person name="Stieglmeier M."/>
            <person name="Klingl A."/>
            <person name="Woyke T."/>
            <person name="Ryan C.M."/>
            <person name="Banfield J.F."/>
        </authorList>
    </citation>
    <scope>NUCLEOTIDE SEQUENCE [LARGE SCALE GENOMIC DNA]</scope>
</reference>
<dbReference type="GO" id="GO:0005840">
    <property type="term" value="C:ribosome"/>
    <property type="evidence" value="ECO:0007669"/>
    <property type="project" value="UniProtKB-KW"/>
</dbReference>
<dbReference type="InterPro" id="IPR012340">
    <property type="entry name" value="NA-bd_OB-fold"/>
</dbReference>
<dbReference type="CDD" id="cd00164">
    <property type="entry name" value="S1_like"/>
    <property type="match status" value="1"/>
</dbReference>
<dbReference type="GO" id="GO:0003676">
    <property type="term" value="F:nucleic acid binding"/>
    <property type="evidence" value="ECO:0007669"/>
    <property type="project" value="InterPro"/>
</dbReference>
<evidence type="ECO:0000313" key="3">
    <source>
        <dbReference type="Proteomes" id="UP000228762"/>
    </source>
</evidence>
<protein>
    <submittedName>
        <fullName evidence="2">30S ribosomal protein S1</fullName>
    </submittedName>
</protein>
<feature type="non-terminal residue" evidence="2">
    <location>
        <position position="1"/>
    </location>
</feature>
<comment type="caution">
    <text evidence="2">The sequence shown here is derived from an EMBL/GenBank/DDBJ whole genome shotgun (WGS) entry which is preliminary data.</text>
</comment>